<evidence type="ECO:0000259" key="5">
    <source>
        <dbReference type="Pfam" id="PF13470"/>
    </source>
</evidence>
<feature type="domain" description="VapC50 C-terminal" evidence="6">
    <location>
        <begin position="135"/>
        <end position="175"/>
    </location>
</feature>
<dbReference type="InterPro" id="IPR002716">
    <property type="entry name" value="PIN_dom"/>
</dbReference>
<dbReference type="GO" id="GO:0046872">
    <property type="term" value="F:metal ion binding"/>
    <property type="evidence" value="ECO:0007669"/>
    <property type="project" value="UniProtKB-KW"/>
</dbReference>
<dbReference type="Pfam" id="PF13470">
    <property type="entry name" value="PIN_3"/>
    <property type="match status" value="1"/>
</dbReference>
<name>A0A1H2LT49_9ACTN</name>
<keyword evidence="3" id="KW-0378">Hydrolase</keyword>
<evidence type="ECO:0000313" key="8">
    <source>
        <dbReference type="Proteomes" id="UP000182977"/>
    </source>
</evidence>
<evidence type="ECO:0000313" key="7">
    <source>
        <dbReference type="EMBL" id="SDU83486.1"/>
    </source>
</evidence>
<dbReference type="AlphaFoldDB" id="A0A1H2LT49"/>
<sequence length="192" mass="21223">MFAAVLDTCVLWPSLQRDFILSMAIEGLYRPLWSDAILAELHRHEVLKLERRGADPDEAAERADHLINQMRRYFDDALVIGWDGLDGTYGLPDPDDEHVVAAAVVGGAGAIVTDNVKDFPAEVVPSHLQILSAQEFAANTADVDPSRAAQALQVLARRHQRPPRTAAELLDLLVRRYQMTEVGEILAPVIEP</sequence>
<protein>
    <submittedName>
        <fullName evidence="7">PIN domain-containing protein</fullName>
    </submittedName>
</protein>
<dbReference type="Pfam" id="PF26343">
    <property type="entry name" value="VapC50_C"/>
    <property type="match status" value="1"/>
</dbReference>
<evidence type="ECO:0000256" key="1">
    <source>
        <dbReference type="ARBA" id="ARBA00022722"/>
    </source>
</evidence>
<dbReference type="GO" id="GO:0016787">
    <property type="term" value="F:hydrolase activity"/>
    <property type="evidence" value="ECO:0007669"/>
    <property type="project" value="UniProtKB-KW"/>
</dbReference>
<proteinExistence type="predicted"/>
<dbReference type="Proteomes" id="UP000182977">
    <property type="component" value="Chromosome I"/>
</dbReference>
<dbReference type="STRING" id="419479.SAMN04488563_6542"/>
<dbReference type="SUPFAM" id="SSF88723">
    <property type="entry name" value="PIN domain-like"/>
    <property type="match status" value="1"/>
</dbReference>
<evidence type="ECO:0000256" key="2">
    <source>
        <dbReference type="ARBA" id="ARBA00022723"/>
    </source>
</evidence>
<accession>A0A1H2LT49</accession>
<evidence type="ECO:0000256" key="3">
    <source>
        <dbReference type="ARBA" id="ARBA00022801"/>
    </source>
</evidence>
<dbReference type="OrthoDB" id="113459at2"/>
<dbReference type="InterPro" id="IPR029060">
    <property type="entry name" value="PIN-like_dom_sf"/>
</dbReference>
<dbReference type="RefSeq" id="WP_046768620.1">
    <property type="nucleotide sequence ID" value="NZ_KQ061227.1"/>
</dbReference>
<keyword evidence="1" id="KW-0540">Nuclease</keyword>
<keyword evidence="2" id="KW-0479">Metal-binding</keyword>
<dbReference type="GO" id="GO:0004518">
    <property type="term" value="F:nuclease activity"/>
    <property type="evidence" value="ECO:0007669"/>
    <property type="project" value="UniProtKB-KW"/>
</dbReference>
<evidence type="ECO:0000256" key="4">
    <source>
        <dbReference type="ARBA" id="ARBA00022842"/>
    </source>
</evidence>
<reference evidence="8" key="1">
    <citation type="submission" date="2016-10" db="EMBL/GenBank/DDBJ databases">
        <authorList>
            <person name="Varghese N."/>
            <person name="Submissions S."/>
        </authorList>
    </citation>
    <scope>NUCLEOTIDE SEQUENCE [LARGE SCALE GENOMIC DNA]</scope>
    <source>
        <strain evidence="8">DSM 45079</strain>
    </source>
</reference>
<organism evidence="7 8">
    <name type="scientific">Jiangella alkaliphila</name>
    <dbReference type="NCBI Taxonomy" id="419479"/>
    <lineage>
        <taxon>Bacteria</taxon>
        <taxon>Bacillati</taxon>
        <taxon>Actinomycetota</taxon>
        <taxon>Actinomycetes</taxon>
        <taxon>Jiangellales</taxon>
        <taxon>Jiangellaceae</taxon>
        <taxon>Jiangella</taxon>
    </lineage>
</organism>
<feature type="domain" description="PIN" evidence="5">
    <location>
        <begin position="4"/>
        <end position="117"/>
    </location>
</feature>
<evidence type="ECO:0000259" key="6">
    <source>
        <dbReference type="Pfam" id="PF26343"/>
    </source>
</evidence>
<dbReference type="EMBL" id="LT629791">
    <property type="protein sequence ID" value="SDU83486.1"/>
    <property type="molecule type" value="Genomic_DNA"/>
</dbReference>
<keyword evidence="4" id="KW-0460">Magnesium</keyword>
<keyword evidence="8" id="KW-1185">Reference proteome</keyword>
<dbReference type="InterPro" id="IPR058652">
    <property type="entry name" value="VapC50_C"/>
</dbReference>
<gene>
    <name evidence="7" type="ORF">SAMN04488563_6542</name>
</gene>